<dbReference type="Pfam" id="PF22936">
    <property type="entry name" value="Pol_BBD"/>
    <property type="match status" value="1"/>
</dbReference>
<dbReference type="GO" id="GO:0004190">
    <property type="term" value="F:aspartic-type endopeptidase activity"/>
    <property type="evidence" value="ECO:0007669"/>
    <property type="project" value="UniProtKB-KW"/>
</dbReference>
<dbReference type="InterPro" id="IPR039537">
    <property type="entry name" value="Retrotran_Ty1/copia-like"/>
</dbReference>
<dbReference type="InterPro" id="IPR001878">
    <property type="entry name" value="Znf_CCHC"/>
</dbReference>
<evidence type="ECO:0000256" key="2">
    <source>
        <dbReference type="ARBA" id="ARBA00022723"/>
    </source>
</evidence>
<dbReference type="GO" id="GO:0008270">
    <property type="term" value="F:zinc ion binding"/>
    <property type="evidence" value="ECO:0007669"/>
    <property type="project" value="UniProtKB-KW"/>
</dbReference>
<dbReference type="Gene3D" id="4.10.60.10">
    <property type="entry name" value="Zinc finger, CCHC-type"/>
    <property type="match status" value="1"/>
</dbReference>
<dbReference type="Pfam" id="PF07727">
    <property type="entry name" value="RVT_2"/>
    <property type="match status" value="1"/>
</dbReference>
<keyword evidence="3" id="KW-0064">Aspartyl protease</keyword>
<evidence type="ECO:0000256" key="4">
    <source>
        <dbReference type="ARBA" id="ARBA00022801"/>
    </source>
</evidence>
<dbReference type="GO" id="GO:0006508">
    <property type="term" value="P:proteolysis"/>
    <property type="evidence" value="ECO:0007669"/>
    <property type="project" value="UniProtKB-KW"/>
</dbReference>
<dbReference type="InterPro" id="IPR025724">
    <property type="entry name" value="GAG-pre-integrase_dom"/>
</dbReference>
<dbReference type="PROSITE" id="PS50158">
    <property type="entry name" value="ZF_CCHC"/>
    <property type="match status" value="1"/>
</dbReference>
<evidence type="ECO:0000256" key="6">
    <source>
        <dbReference type="SAM" id="MobiDB-lite"/>
    </source>
</evidence>
<keyword evidence="5" id="KW-0863">Zinc-finger</keyword>
<evidence type="ECO:0000313" key="9">
    <source>
        <dbReference type="EMBL" id="GEU79318.1"/>
    </source>
</evidence>
<dbReference type="Gene3D" id="3.30.420.10">
    <property type="entry name" value="Ribonuclease H-like superfamily/Ribonuclease H"/>
    <property type="match status" value="1"/>
</dbReference>
<feature type="compositionally biased region" description="Polar residues" evidence="6">
    <location>
        <begin position="1438"/>
        <end position="1447"/>
    </location>
</feature>
<feature type="compositionally biased region" description="Pro residues" evidence="6">
    <location>
        <begin position="1531"/>
        <end position="1558"/>
    </location>
</feature>
<feature type="compositionally biased region" description="Low complexity" evidence="6">
    <location>
        <begin position="1448"/>
        <end position="1457"/>
    </location>
</feature>
<feature type="region of interest" description="Disordered" evidence="6">
    <location>
        <begin position="1506"/>
        <end position="1561"/>
    </location>
</feature>
<feature type="domain" description="Integrase catalytic" evidence="8">
    <location>
        <begin position="708"/>
        <end position="802"/>
    </location>
</feature>
<comment type="caution">
    <text evidence="9">The sequence shown here is derived from an EMBL/GenBank/DDBJ whole genome shotgun (WGS) entry which is preliminary data.</text>
</comment>
<gene>
    <name evidence="9" type="ORF">Tci_051296</name>
</gene>
<reference evidence="9" key="1">
    <citation type="journal article" date="2019" name="Sci. Rep.">
        <title>Draft genome of Tanacetum cinerariifolium, the natural source of mosquito coil.</title>
        <authorList>
            <person name="Yamashiro T."/>
            <person name="Shiraishi A."/>
            <person name="Satake H."/>
            <person name="Nakayama K."/>
        </authorList>
    </citation>
    <scope>NUCLEOTIDE SEQUENCE</scope>
</reference>
<dbReference type="SUPFAM" id="SSF57756">
    <property type="entry name" value="Retrovirus zinc finger-like domains"/>
    <property type="match status" value="1"/>
</dbReference>
<keyword evidence="5" id="KW-0862">Zinc</keyword>
<dbReference type="InterPro" id="IPR036875">
    <property type="entry name" value="Znf_CCHC_sf"/>
</dbReference>
<name>A0A6L2MZE6_TANCI</name>
<accession>A0A6L2MZE6</accession>
<keyword evidence="1" id="KW-0645">Protease</keyword>
<feature type="compositionally biased region" description="Basic and acidic residues" evidence="6">
    <location>
        <begin position="1506"/>
        <end position="1518"/>
    </location>
</feature>
<dbReference type="GO" id="GO:0003676">
    <property type="term" value="F:nucleic acid binding"/>
    <property type="evidence" value="ECO:0007669"/>
    <property type="project" value="InterPro"/>
</dbReference>
<protein>
    <submittedName>
        <fullName evidence="9">Retrovirus-related Pol polyprotein from transposon TNT 1-94</fullName>
    </submittedName>
</protein>
<feature type="domain" description="CCHC-type" evidence="7">
    <location>
        <begin position="238"/>
        <end position="253"/>
    </location>
</feature>
<evidence type="ECO:0000259" key="8">
    <source>
        <dbReference type="PROSITE" id="PS50994"/>
    </source>
</evidence>
<dbReference type="PANTHER" id="PTHR42648">
    <property type="entry name" value="TRANSPOSASE, PUTATIVE-RELATED"/>
    <property type="match status" value="1"/>
</dbReference>
<dbReference type="Pfam" id="PF13976">
    <property type="entry name" value="gag_pre-integrs"/>
    <property type="match status" value="1"/>
</dbReference>
<dbReference type="InterPro" id="IPR036397">
    <property type="entry name" value="RNaseH_sf"/>
</dbReference>
<dbReference type="InterPro" id="IPR001584">
    <property type="entry name" value="Integrase_cat-core"/>
</dbReference>
<dbReference type="InterPro" id="IPR012337">
    <property type="entry name" value="RNaseH-like_sf"/>
</dbReference>
<proteinExistence type="predicted"/>
<dbReference type="InterPro" id="IPR013103">
    <property type="entry name" value="RVT_2"/>
</dbReference>
<evidence type="ECO:0000256" key="5">
    <source>
        <dbReference type="PROSITE-ProRule" id="PRU00047"/>
    </source>
</evidence>
<evidence type="ECO:0000256" key="1">
    <source>
        <dbReference type="ARBA" id="ARBA00022670"/>
    </source>
</evidence>
<keyword evidence="2" id="KW-0479">Metal-binding</keyword>
<dbReference type="PANTHER" id="PTHR42648:SF32">
    <property type="entry name" value="RIBONUCLEASE H-LIKE DOMAIN, GAG-PRE-INTEGRASE DOMAIN PROTEIN-RELATED"/>
    <property type="match status" value="1"/>
</dbReference>
<keyword evidence="4" id="KW-0378">Hydrolase</keyword>
<dbReference type="SUPFAM" id="SSF56672">
    <property type="entry name" value="DNA/RNA polymerases"/>
    <property type="match status" value="1"/>
</dbReference>
<evidence type="ECO:0000256" key="3">
    <source>
        <dbReference type="ARBA" id="ARBA00022750"/>
    </source>
</evidence>
<dbReference type="SUPFAM" id="SSF53098">
    <property type="entry name" value="Ribonuclease H-like"/>
    <property type="match status" value="1"/>
</dbReference>
<dbReference type="InterPro" id="IPR054722">
    <property type="entry name" value="PolX-like_BBD"/>
</dbReference>
<dbReference type="Pfam" id="PF00665">
    <property type="entry name" value="rve"/>
    <property type="match status" value="1"/>
</dbReference>
<dbReference type="GO" id="GO:0015074">
    <property type="term" value="P:DNA integration"/>
    <property type="evidence" value="ECO:0007669"/>
    <property type="project" value="InterPro"/>
</dbReference>
<dbReference type="PROSITE" id="PS50994">
    <property type="entry name" value="INTEGRASE"/>
    <property type="match status" value="1"/>
</dbReference>
<dbReference type="InterPro" id="IPR043502">
    <property type="entry name" value="DNA/RNA_pol_sf"/>
</dbReference>
<dbReference type="EMBL" id="BKCJ010007847">
    <property type="protein sequence ID" value="GEU79318.1"/>
    <property type="molecule type" value="Genomic_DNA"/>
</dbReference>
<evidence type="ECO:0000259" key="7">
    <source>
        <dbReference type="PROSITE" id="PS50158"/>
    </source>
</evidence>
<organism evidence="9">
    <name type="scientific">Tanacetum cinerariifolium</name>
    <name type="common">Dalmatian daisy</name>
    <name type="synonym">Chrysanthemum cinerariifolium</name>
    <dbReference type="NCBI Taxonomy" id="118510"/>
    <lineage>
        <taxon>Eukaryota</taxon>
        <taxon>Viridiplantae</taxon>
        <taxon>Streptophyta</taxon>
        <taxon>Embryophyta</taxon>
        <taxon>Tracheophyta</taxon>
        <taxon>Spermatophyta</taxon>
        <taxon>Magnoliopsida</taxon>
        <taxon>eudicotyledons</taxon>
        <taxon>Gunneridae</taxon>
        <taxon>Pentapetalae</taxon>
        <taxon>asterids</taxon>
        <taxon>campanulids</taxon>
        <taxon>Asterales</taxon>
        <taxon>Asteraceae</taxon>
        <taxon>Asteroideae</taxon>
        <taxon>Anthemideae</taxon>
        <taxon>Anthemidinae</taxon>
        <taxon>Tanacetum</taxon>
    </lineage>
</organism>
<feature type="region of interest" description="Disordered" evidence="6">
    <location>
        <begin position="1435"/>
        <end position="1457"/>
    </location>
</feature>
<dbReference type="SMART" id="SM00343">
    <property type="entry name" value="ZnF_C2HC"/>
    <property type="match status" value="1"/>
</dbReference>
<sequence>MRIEQYFLMTNYSLWEVILNGDSPVPTRIVEGVIQPVAPTTTKQKLARKNELKAHDTDGSYREEIWREHRDKEVQKTLLKQQYKNFIDVNLKFIRSLSSEWKTHTLIWRNKADLEEQSLDDLFNSLKIYEAEVKHSSSTGTTTQNLAFVSSSNTDSTTDSVSAATSVSAICAKMHVSSLPNVDSLSNAIDVDDLEEMDLRWQMAMLTMRARRFLQKTCRNLEANGPTSMGFDMSKVECYNCYRKGHFAKECRSPKDSRRNGVTELQRRTVLVETSTSNALVSKCDGKVIVKVGPLVLFMIGSNPVLSPTKPEQNLSHTTRPTTHIIEDWVSDSEDESETKAPQIVPSFVQSSEQVKTPRHSVQLVETSILAATPKPASPKSTSSGKIRNRKACFVCKSVNNLIKDSDYHAMKMAQPSSRNYAHRVLTQSKPVSITAVRPVSADVPKIKVTRPRLAHPIVTKSKSPIRRHITRSPSSKTNNLPSRVTAVQALVVSAAQGMQGKWGNPQYALKDKGVIDSGCSWHMTGNMSYLSNFKELNGGYVAFRGNPKGGKIPGKGKIKTGKLDFDDVYFVNELKFNLFSVSQMCDKKNSVLFTDTECLVLSPDFMMPDESQVLLRVPRENNMYNVNLKNIVSFGDLTCLFAKATIDESKLRHRRLAHINFKTINKLVKGNLVRGLPTKVFENNNTCVACKKGKQHRASCKTKPVSSIDQPLYRLHMDLFGPTFVKSQNKKSYFLVVTDDYSRFTWVFFLATNDATSPILKTFITGLKNQLSLKVKVIRSDNGTEFKNNDLNQFYGMKGIKREFNSLLPISFWAEAVNTACYVQNRVLVTKPHNKTPYELLHGRTPSISFIRPFGCLVTIFNTLDSLGKFKGKVDEGFLVGYFVNSKSIRVFNSRTRIVQKTLHVNFLENKPNVAGSGPTWLFDIDSLTRTMNYQSVTAGNQTNPSAGFHDKFDVEKAGEEIDQQYVLFPVWSFVVLSQGNKMTRTRKSINKVNVAGTIVPTVGQNSPNSTNTFSVVELEDITYFDDEDDVGAEADFNNLETYITEEPKRVHQALKDPSWIETIQEELLQFKMHKVWILVDLPHEKRAIGTKWVYRNKKDEIGIVVRNKARLVAQGHTHKKRIDYEKVFAPVARIEAIRLFLVYASFIGFMVHQMDVKSAFLYETIKEEVYVCQPLGFEDPNHPDKVYKVVKALYGLHQAPRAWYETLANYLLENSFQRGKIDQTLFIKRQKGDILLVKQKKDGIIISQDKYVAEILRKFGLTKGKSASTPIDTEKPLLKDPDYEDVDVHTYRSMIGSLMYLTSTRPDIMFAVYACCKKQTVVATSSTKAEYVVAASYCAQVLWIQNQLLDYSDSPLLGVNTPRSDEDRIELMELTVFLLPKVNDVTRLQALVDKKKVVITEATIRDALHLDDAEGVDCLPNEEIFKELARMDTRSHPPNSRFTKPSSRTSGSSLFTSSCSKVFANMRRVGKGFSRVETPLFEGMLVEQEIKEAGDADEHVKEVTAGDDAHRDDSVAHGEVPTVTEEPSIPSPTPPTPPPQSPQVQPPSPQPQPQPQPQQAVDFPMSLLQEALDACATLTKRVEHLEYDKRVDTSDDTVMDDESNHERMIAEMDQDDAVVLKNDKMDDKEVTDKDVEEAKEDETEPAEVQEVVDVVTTAKLITKVVNAASETVTAASAIIPTAEPQVPAATLTAAPEPKPLKKKQQIEQDEQFARKLHAELNKDIDWDKAIDHVKLKAKEDPAVKRYQAMKRKPQTEAQARKNMTMYLKNVVGFKLDYFNGMSYDDIRPIFEAKFNLNVDFLLKIKDRMEEEENRALQTINKTPAQKAAKRRKLNEEVEDLKRHLQIVPNEDDDVYTEATPLARKVPVVDYKIIEMNSKPYYKITHQLYISFLTLLRNFDREDLEALWSLVKERFSTAKPKNFSDDFPLTTLGAMFEKPDAHA</sequence>